<gene>
    <name evidence="2" type="ORF">OGAPHI_001857</name>
</gene>
<reference evidence="2" key="1">
    <citation type="journal article" date="2021" name="Open Biol.">
        <title>Shared evolutionary footprints suggest mitochondrial oxidative damage underlies multiple complex I losses in fungi.</title>
        <authorList>
            <person name="Schikora-Tamarit M.A."/>
            <person name="Marcet-Houben M."/>
            <person name="Nosek J."/>
            <person name="Gabaldon T."/>
        </authorList>
    </citation>
    <scope>NUCLEOTIDE SEQUENCE</scope>
    <source>
        <strain evidence="2">CBS6075</strain>
    </source>
</reference>
<evidence type="ECO:0000256" key="1">
    <source>
        <dbReference type="SAM" id="MobiDB-lite"/>
    </source>
</evidence>
<feature type="compositionally biased region" description="Low complexity" evidence="1">
    <location>
        <begin position="92"/>
        <end position="106"/>
    </location>
</feature>
<name>A0A9P8T6H7_9ASCO</name>
<keyword evidence="3" id="KW-1185">Reference proteome</keyword>
<dbReference type="GeneID" id="70233824"/>
<organism evidence="2 3">
    <name type="scientific">Ogataea philodendri</name>
    <dbReference type="NCBI Taxonomy" id="1378263"/>
    <lineage>
        <taxon>Eukaryota</taxon>
        <taxon>Fungi</taxon>
        <taxon>Dikarya</taxon>
        <taxon>Ascomycota</taxon>
        <taxon>Saccharomycotina</taxon>
        <taxon>Pichiomycetes</taxon>
        <taxon>Pichiales</taxon>
        <taxon>Pichiaceae</taxon>
        <taxon>Ogataea</taxon>
    </lineage>
</organism>
<dbReference type="AlphaFoldDB" id="A0A9P8T6H7"/>
<comment type="caution">
    <text evidence="2">The sequence shown here is derived from an EMBL/GenBank/DDBJ whole genome shotgun (WGS) entry which is preliminary data.</text>
</comment>
<protein>
    <submittedName>
        <fullName evidence="2">Uncharacterized protein</fullName>
    </submittedName>
</protein>
<evidence type="ECO:0000313" key="3">
    <source>
        <dbReference type="Proteomes" id="UP000769157"/>
    </source>
</evidence>
<feature type="region of interest" description="Disordered" evidence="1">
    <location>
        <begin position="31"/>
        <end position="51"/>
    </location>
</feature>
<accession>A0A9P8T6H7</accession>
<sequence>MSLSFGTHFFPNSTSCGSTSSSWFERSSSSSLWSKKSPLPALGSSSHSSYSSRPSPISAAESLNLALITPLAPFCTSPPNVSQTSQIFPTETSLAPPSPSSASSISTSSLLRPLKKPSRLCVASTIACTYRFEYFFFSATSWEHRLTSSTSVRMSASTSTKQAWTGWAAGRCAGAGGPWLLWARKSDNHGALVGNSHCEGRQIDAASGAGDECVCCGGVQGICEGGGARGAGGSSGGSRAGGGGGVGVASRAEGGAGFRGCAGRFRLTGGQRALGDRCALRGSRCALGARSRASCGGSHGGALGAGEAGEAGAGSFRAGTARTGAAGAARWLVAVALETSLALLAKSEVLPLDVSLHDGTANALRKLRVKINAALGGQHNTIEQVSIELIVSVVNACGVAGVDQVAVWNVGKQWRNVAVGAHSRSIASKEDRSLVQSKVNKVLNGLG</sequence>
<dbReference type="EMBL" id="JAEUBE010000158">
    <property type="protein sequence ID" value="KAH3668103.1"/>
    <property type="molecule type" value="Genomic_DNA"/>
</dbReference>
<dbReference type="RefSeq" id="XP_046062517.1">
    <property type="nucleotide sequence ID" value="XM_046202663.1"/>
</dbReference>
<feature type="region of interest" description="Disordered" evidence="1">
    <location>
        <begin position="83"/>
        <end position="106"/>
    </location>
</feature>
<proteinExistence type="predicted"/>
<reference evidence="2" key="2">
    <citation type="submission" date="2021-01" db="EMBL/GenBank/DDBJ databases">
        <authorList>
            <person name="Schikora-Tamarit M.A."/>
        </authorList>
    </citation>
    <scope>NUCLEOTIDE SEQUENCE</scope>
    <source>
        <strain evidence="2">CBS6075</strain>
    </source>
</reference>
<dbReference type="Proteomes" id="UP000769157">
    <property type="component" value="Unassembled WGS sequence"/>
</dbReference>
<evidence type="ECO:0000313" key="2">
    <source>
        <dbReference type="EMBL" id="KAH3668103.1"/>
    </source>
</evidence>